<dbReference type="InterPro" id="IPR011055">
    <property type="entry name" value="Dup_hybrid_motif"/>
</dbReference>
<dbReference type="Gene3D" id="3.90.79.10">
    <property type="entry name" value="Nucleoside Triphosphate Pyrophosphohydrolase"/>
    <property type="match status" value="1"/>
</dbReference>
<dbReference type="InterPro" id="IPR020084">
    <property type="entry name" value="NUDIX_hydrolase_CS"/>
</dbReference>
<keyword evidence="7" id="KW-0235">DNA replication</keyword>
<comment type="caution">
    <text evidence="18">The sequence shown here is derived from an EMBL/GenBank/DDBJ whole genome shotgun (WGS) entry which is preliminary data.</text>
</comment>
<dbReference type="GO" id="GO:0046872">
    <property type="term" value="F:metal ion binding"/>
    <property type="evidence" value="ECO:0007669"/>
    <property type="project" value="UniProtKB-KW"/>
</dbReference>
<dbReference type="PANTHER" id="PTHR47707:SF1">
    <property type="entry name" value="NUDIX HYDROLASE FAMILY PROTEIN"/>
    <property type="match status" value="1"/>
</dbReference>
<evidence type="ECO:0000256" key="1">
    <source>
        <dbReference type="ARBA" id="ARBA00001946"/>
    </source>
</evidence>
<evidence type="ECO:0000259" key="17">
    <source>
        <dbReference type="PROSITE" id="PS51462"/>
    </source>
</evidence>
<keyword evidence="4" id="KW-0515">Mutator protein</keyword>
<dbReference type="SUPFAM" id="SSF55811">
    <property type="entry name" value="Nudix"/>
    <property type="match status" value="1"/>
</dbReference>
<evidence type="ECO:0000313" key="18">
    <source>
        <dbReference type="EMBL" id="CAG8792090.1"/>
    </source>
</evidence>
<keyword evidence="5" id="KW-0762">Sugar transport</keyword>
<keyword evidence="3" id="KW-0813">Transport</keyword>
<evidence type="ECO:0000256" key="2">
    <source>
        <dbReference type="ARBA" id="ARBA00005582"/>
    </source>
</evidence>
<evidence type="ECO:0000256" key="14">
    <source>
        <dbReference type="ARBA" id="ARBA00038905"/>
    </source>
</evidence>
<keyword evidence="12" id="KW-0234">DNA repair</keyword>
<feature type="domain" description="Nudix hydrolase" evidence="17">
    <location>
        <begin position="105"/>
        <end position="217"/>
    </location>
</feature>
<evidence type="ECO:0000256" key="10">
    <source>
        <dbReference type="ARBA" id="ARBA00022801"/>
    </source>
</evidence>
<keyword evidence="11" id="KW-0460">Magnesium</keyword>
<evidence type="ECO:0000256" key="13">
    <source>
        <dbReference type="ARBA" id="ARBA00035861"/>
    </source>
</evidence>
<keyword evidence="9" id="KW-0227">DNA damage</keyword>
<dbReference type="Proteomes" id="UP000789759">
    <property type="component" value="Unassembled WGS sequence"/>
</dbReference>
<evidence type="ECO:0000313" key="19">
    <source>
        <dbReference type="Proteomes" id="UP000789759"/>
    </source>
</evidence>
<evidence type="ECO:0000256" key="6">
    <source>
        <dbReference type="ARBA" id="ARBA00022679"/>
    </source>
</evidence>
<evidence type="ECO:0000256" key="16">
    <source>
        <dbReference type="SAM" id="MobiDB-lite"/>
    </source>
</evidence>
<proteinExistence type="inferred from homology"/>
<dbReference type="OrthoDB" id="447842at2759"/>
<keyword evidence="19" id="KW-1185">Reference proteome</keyword>
<dbReference type="CDD" id="cd02883">
    <property type="entry name" value="NUDIX_Hydrolase"/>
    <property type="match status" value="1"/>
</dbReference>
<comment type="similarity">
    <text evidence="2 15">Belongs to the Nudix hydrolase family.</text>
</comment>
<keyword evidence="8" id="KW-0479">Metal-binding</keyword>
<dbReference type="InterPro" id="IPR001127">
    <property type="entry name" value="PTS_EIIA_1_perm"/>
</dbReference>
<name>A0A9N9JQ49_9GLOM</name>
<dbReference type="InterPro" id="IPR020476">
    <property type="entry name" value="Nudix_hydrolase"/>
</dbReference>
<protein>
    <recommendedName>
        <fullName evidence="14">8-oxo-dGTP diphosphatase</fullName>
        <ecNumber evidence="14">3.6.1.55</ecNumber>
    </recommendedName>
</protein>
<evidence type="ECO:0000256" key="9">
    <source>
        <dbReference type="ARBA" id="ARBA00022763"/>
    </source>
</evidence>
<evidence type="ECO:0000256" key="11">
    <source>
        <dbReference type="ARBA" id="ARBA00022842"/>
    </source>
</evidence>
<evidence type="ECO:0000256" key="8">
    <source>
        <dbReference type="ARBA" id="ARBA00022723"/>
    </source>
</evidence>
<dbReference type="EMBL" id="CAJVQA010027533">
    <property type="protein sequence ID" value="CAG8792090.1"/>
    <property type="molecule type" value="Genomic_DNA"/>
</dbReference>
<reference evidence="18" key="1">
    <citation type="submission" date="2021-06" db="EMBL/GenBank/DDBJ databases">
        <authorList>
            <person name="Kallberg Y."/>
            <person name="Tangrot J."/>
            <person name="Rosling A."/>
        </authorList>
    </citation>
    <scope>NUCLEOTIDE SEQUENCE</scope>
    <source>
        <strain evidence="18">FL966</strain>
    </source>
</reference>
<sequence>GIERVFRPVRSRLVTKKEKSLFGKTYYFRELQDQKITSPFAGVVTRIYPNHSLHITSKGGMQIILALQLPKSNYQPEKKLFQREVMAGQKVNLDTVLFSLHQPEKIVSLIATALIADEKGRVLVSQRSFSSPMPGQWQNPGGKVEKRENHAEALKREVKEETGLEVKQVGDLIFRFIDKKNKFDIYFYEVKTAGKPKEKEHDKRLGSEKLKLDKSNR</sequence>
<dbReference type="GO" id="GO:0009401">
    <property type="term" value="P:phosphoenolpyruvate-dependent sugar phosphotransferase system"/>
    <property type="evidence" value="ECO:0007669"/>
    <property type="project" value="InterPro"/>
</dbReference>
<organism evidence="18 19">
    <name type="scientific">Cetraspora pellucida</name>
    <dbReference type="NCBI Taxonomy" id="1433469"/>
    <lineage>
        <taxon>Eukaryota</taxon>
        <taxon>Fungi</taxon>
        <taxon>Fungi incertae sedis</taxon>
        <taxon>Mucoromycota</taxon>
        <taxon>Glomeromycotina</taxon>
        <taxon>Glomeromycetes</taxon>
        <taxon>Diversisporales</taxon>
        <taxon>Gigasporaceae</taxon>
        <taxon>Cetraspora</taxon>
    </lineage>
</organism>
<dbReference type="GO" id="GO:0008413">
    <property type="term" value="F:8-oxo-7,8-dihydroguanosine triphosphate pyrophosphatase activity"/>
    <property type="evidence" value="ECO:0007669"/>
    <property type="project" value="TreeGrafter"/>
</dbReference>
<dbReference type="Pfam" id="PF00293">
    <property type="entry name" value="NUDIX"/>
    <property type="match status" value="1"/>
</dbReference>
<dbReference type="GO" id="GO:0044716">
    <property type="term" value="F:8-oxo-GDP phosphatase activity"/>
    <property type="evidence" value="ECO:0007669"/>
    <property type="project" value="TreeGrafter"/>
</dbReference>
<dbReference type="Gene3D" id="2.70.70.10">
    <property type="entry name" value="Glucose Permease (Domain IIA)"/>
    <property type="match status" value="1"/>
</dbReference>
<comment type="catalytic activity">
    <reaction evidence="13">
        <text>8-oxo-dGTP + H2O = 8-oxo-dGMP + diphosphate + H(+)</text>
        <dbReference type="Rhea" id="RHEA:31575"/>
        <dbReference type="ChEBI" id="CHEBI:15377"/>
        <dbReference type="ChEBI" id="CHEBI:15378"/>
        <dbReference type="ChEBI" id="CHEBI:33019"/>
        <dbReference type="ChEBI" id="CHEBI:63224"/>
        <dbReference type="ChEBI" id="CHEBI:77896"/>
        <dbReference type="EC" id="3.6.1.55"/>
    </reaction>
</comment>
<dbReference type="EC" id="3.6.1.55" evidence="14"/>
<dbReference type="SUPFAM" id="SSF51261">
    <property type="entry name" value="Duplicated hybrid motif"/>
    <property type="match status" value="1"/>
</dbReference>
<dbReference type="PROSITE" id="PS51462">
    <property type="entry name" value="NUDIX"/>
    <property type="match status" value="1"/>
</dbReference>
<evidence type="ECO:0000256" key="3">
    <source>
        <dbReference type="ARBA" id="ARBA00022448"/>
    </source>
</evidence>
<dbReference type="GO" id="GO:0006260">
    <property type="term" value="P:DNA replication"/>
    <property type="evidence" value="ECO:0007669"/>
    <property type="project" value="UniProtKB-KW"/>
</dbReference>
<evidence type="ECO:0000256" key="12">
    <source>
        <dbReference type="ARBA" id="ARBA00023204"/>
    </source>
</evidence>
<evidence type="ECO:0000256" key="4">
    <source>
        <dbReference type="ARBA" id="ARBA00022457"/>
    </source>
</evidence>
<dbReference type="InterPro" id="IPR015797">
    <property type="entry name" value="NUDIX_hydrolase-like_dom_sf"/>
</dbReference>
<dbReference type="PROSITE" id="PS00893">
    <property type="entry name" value="NUDIX_BOX"/>
    <property type="match status" value="1"/>
</dbReference>
<accession>A0A9N9JQ49</accession>
<feature type="non-terminal residue" evidence="18">
    <location>
        <position position="1"/>
    </location>
</feature>
<dbReference type="PRINTS" id="PR00502">
    <property type="entry name" value="NUDIXFAMILY"/>
</dbReference>
<dbReference type="Pfam" id="PF00358">
    <property type="entry name" value="PTS_EIIA_1"/>
    <property type="match status" value="1"/>
</dbReference>
<dbReference type="PANTHER" id="PTHR47707">
    <property type="entry name" value="8-OXO-DGTP DIPHOSPHATASE"/>
    <property type="match status" value="1"/>
</dbReference>
<evidence type="ECO:0000256" key="7">
    <source>
        <dbReference type="ARBA" id="ARBA00022705"/>
    </source>
</evidence>
<gene>
    <name evidence="18" type="ORF">CPELLU_LOCUS17075</name>
</gene>
<evidence type="ECO:0000256" key="15">
    <source>
        <dbReference type="RuleBase" id="RU003476"/>
    </source>
</evidence>
<dbReference type="GO" id="GO:0006281">
    <property type="term" value="P:DNA repair"/>
    <property type="evidence" value="ECO:0007669"/>
    <property type="project" value="UniProtKB-KW"/>
</dbReference>
<dbReference type="AlphaFoldDB" id="A0A9N9JQ49"/>
<feature type="region of interest" description="Disordered" evidence="16">
    <location>
        <begin position="195"/>
        <end position="217"/>
    </location>
</feature>
<dbReference type="GO" id="GO:0016740">
    <property type="term" value="F:transferase activity"/>
    <property type="evidence" value="ECO:0007669"/>
    <property type="project" value="UniProtKB-KW"/>
</dbReference>
<comment type="cofactor">
    <cofactor evidence="1">
        <name>Mg(2+)</name>
        <dbReference type="ChEBI" id="CHEBI:18420"/>
    </cofactor>
</comment>
<evidence type="ECO:0000256" key="5">
    <source>
        <dbReference type="ARBA" id="ARBA00022597"/>
    </source>
</evidence>
<dbReference type="GO" id="GO:0044715">
    <property type="term" value="F:8-oxo-dGDP phosphatase activity"/>
    <property type="evidence" value="ECO:0007669"/>
    <property type="project" value="TreeGrafter"/>
</dbReference>
<dbReference type="InterPro" id="IPR000086">
    <property type="entry name" value="NUDIX_hydrolase_dom"/>
</dbReference>
<keyword evidence="10 15" id="KW-0378">Hydrolase</keyword>
<dbReference type="GO" id="GO:0035539">
    <property type="term" value="F:8-oxo-7,8-dihydrodeoxyguanosine triphosphate pyrophosphatase activity"/>
    <property type="evidence" value="ECO:0007669"/>
    <property type="project" value="UniProtKB-EC"/>
</dbReference>
<dbReference type="InterPro" id="IPR047127">
    <property type="entry name" value="MutT-like"/>
</dbReference>
<keyword evidence="6" id="KW-0808">Transferase</keyword>